<protein>
    <submittedName>
        <fullName evidence="1">Uncharacterized protein</fullName>
    </submittedName>
</protein>
<sequence length="201" mass="22247">MVHPLARAAIALLLLLGLSACQRSVFGLPPTAAAEQCDARLIGAWHSLAEPDSNDFLRLAVDPHCRLRGEARQGDRRQVLEPTQLGAARWQDHDYLWLDAAWVNRNFGIETGPLDDGRGVYVYRYRIESERVILDPPATRALAAAVISGEVKGDVLKQADDWTVRVRGNRANNRKALDLAMAASQDPLILHRPTEESSSHD</sequence>
<accession>A0AAW3ZJ69</accession>
<organism evidence="1 2">
    <name type="scientific">Pseudomarimonas arenosa</name>
    <dbReference type="NCBI Taxonomy" id="2774145"/>
    <lineage>
        <taxon>Bacteria</taxon>
        <taxon>Pseudomonadati</taxon>
        <taxon>Pseudomonadota</taxon>
        <taxon>Gammaproteobacteria</taxon>
        <taxon>Lysobacterales</taxon>
        <taxon>Lysobacteraceae</taxon>
        <taxon>Pseudomarimonas</taxon>
    </lineage>
</organism>
<evidence type="ECO:0000313" key="1">
    <source>
        <dbReference type="EMBL" id="MBD8524501.1"/>
    </source>
</evidence>
<name>A0AAW3ZJ69_9GAMM</name>
<keyword evidence="2" id="KW-1185">Reference proteome</keyword>
<gene>
    <name evidence="1" type="ORF">IFO71_01995</name>
</gene>
<dbReference type="EMBL" id="JACYTR010000003">
    <property type="protein sequence ID" value="MBD8524501.1"/>
    <property type="molecule type" value="Genomic_DNA"/>
</dbReference>
<reference evidence="1 2" key="1">
    <citation type="submission" date="2020-09" db="EMBL/GenBank/DDBJ databases">
        <title>Pseudoxanthomonas sp. CAU 1598 isolated from sand of Yaerae Beach.</title>
        <authorList>
            <person name="Kim W."/>
        </authorList>
    </citation>
    <scope>NUCLEOTIDE SEQUENCE [LARGE SCALE GENOMIC DNA]</scope>
    <source>
        <strain evidence="1 2">CAU 1598</strain>
    </source>
</reference>
<proteinExistence type="predicted"/>
<evidence type="ECO:0000313" key="2">
    <source>
        <dbReference type="Proteomes" id="UP000613768"/>
    </source>
</evidence>
<comment type="caution">
    <text evidence="1">The sequence shown here is derived from an EMBL/GenBank/DDBJ whole genome shotgun (WGS) entry which is preliminary data.</text>
</comment>
<dbReference type="RefSeq" id="WP_192027853.1">
    <property type="nucleotide sequence ID" value="NZ_JACYTR010000003.1"/>
</dbReference>
<dbReference type="AlphaFoldDB" id="A0AAW3ZJ69"/>
<dbReference type="PROSITE" id="PS51257">
    <property type="entry name" value="PROKAR_LIPOPROTEIN"/>
    <property type="match status" value="1"/>
</dbReference>
<dbReference type="Proteomes" id="UP000613768">
    <property type="component" value="Unassembled WGS sequence"/>
</dbReference>